<sequence>MTKSMTAVVSLQKTLESRLPDLRNRPDDEGLLAFYDFTEDLTAEDAKRVVFASKEVVDAVVRDILRIVEIAYEVESVSWTASNRTTEDGVVRQLLESISFSLMEIVAYFDRENQSLREQYGGVTQHMSLKELMRKIGECGDATSMQVLQGHIFALAAEQLVTRNDNGQAQLRKLAAILKEASLA</sequence>
<protein>
    <submittedName>
        <fullName evidence="1">Uncharacterized protein</fullName>
    </submittedName>
</protein>
<evidence type="ECO:0000313" key="2">
    <source>
        <dbReference type="Proteomes" id="UP000005446"/>
    </source>
</evidence>
<dbReference type="Proteomes" id="UP000005446">
    <property type="component" value="Unassembled WGS sequence"/>
</dbReference>
<organism evidence="1 2">
    <name type="scientific">Glarea lozoyensis (strain ATCC 74030 / MF5533)</name>
    <dbReference type="NCBI Taxonomy" id="1104152"/>
    <lineage>
        <taxon>Eukaryota</taxon>
        <taxon>Fungi</taxon>
        <taxon>Dikarya</taxon>
        <taxon>Ascomycota</taxon>
        <taxon>Pezizomycotina</taxon>
        <taxon>Leotiomycetes</taxon>
        <taxon>Helotiales</taxon>
        <taxon>Helotiaceae</taxon>
        <taxon>Glarea</taxon>
    </lineage>
</organism>
<reference evidence="1 2" key="1">
    <citation type="journal article" date="2012" name="Eukaryot. Cell">
        <title>Genome sequence of the fungus Glarea lozoyensis: the first genome sequence of a species from the Helotiaceae family.</title>
        <authorList>
            <person name="Youssar L."/>
            <person name="Gruening B.A."/>
            <person name="Erxleben A."/>
            <person name="Guenther S."/>
            <person name="Huettel W."/>
        </authorList>
    </citation>
    <scope>NUCLEOTIDE SEQUENCE [LARGE SCALE GENOMIC DNA]</scope>
    <source>
        <strain evidence="2">ATCC 74030 / MF5533</strain>
    </source>
</reference>
<dbReference type="OrthoDB" id="3562147at2759"/>
<accession>H0EJS4</accession>
<proteinExistence type="predicted"/>
<name>H0EJS4_GLAL7</name>
<gene>
    <name evidence="1" type="ORF">M7I_2804</name>
</gene>
<comment type="caution">
    <text evidence="1">The sequence shown here is derived from an EMBL/GenBank/DDBJ whole genome shotgun (WGS) entry which is preliminary data.</text>
</comment>
<dbReference type="HOGENOM" id="CLU_1468286_0_0_1"/>
<dbReference type="EMBL" id="AGUE01000060">
    <property type="protein sequence ID" value="EHL01115.1"/>
    <property type="molecule type" value="Genomic_DNA"/>
</dbReference>
<dbReference type="InParanoid" id="H0EJS4"/>
<dbReference type="AlphaFoldDB" id="H0EJS4"/>
<evidence type="ECO:0000313" key="1">
    <source>
        <dbReference type="EMBL" id="EHL01115.1"/>
    </source>
</evidence>
<keyword evidence="2" id="KW-1185">Reference proteome</keyword>